<gene>
    <name evidence="1" type="ORF">CDAR_201841</name>
</gene>
<evidence type="ECO:0000313" key="1">
    <source>
        <dbReference type="EMBL" id="GIY84122.1"/>
    </source>
</evidence>
<keyword evidence="2" id="KW-1185">Reference proteome</keyword>
<reference evidence="1 2" key="1">
    <citation type="submission" date="2021-06" db="EMBL/GenBank/DDBJ databases">
        <title>Caerostris darwini draft genome.</title>
        <authorList>
            <person name="Kono N."/>
            <person name="Arakawa K."/>
        </authorList>
    </citation>
    <scope>NUCLEOTIDE SEQUENCE [LARGE SCALE GENOMIC DNA]</scope>
</reference>
<name>A0AAV4WNH4_9ARAC</name>
<evidence type="ECO:0000313" key="2">
    <source>
        <dbReference type="Proteomes" id="UP001054837"/>
    </source>
</evidence>
<organism evidence="1 2">
    <name type="scientific">Caerostris darwini</name>
    <dbReference type="NCBI Taxonomy" id="1538125"/>
    <lineage>
        <taxon>Eukaryota</taxon>
        <taxon>Metazoa</taxon>
        <taxon>Ecdysozoa</taxon>
        <taxon>Arthropoda</taxon>
        <taxon>Chelicerata</taxon>
        <taxon>Arachnida</taxon>
        <taxon>Araneae</taxon>
        <taxon>Araneomorphae</taxon>
        <taxon>Entelegynae</taxon>
        <taxon>Araneoidea</taxon>
        <taxon>Araneidae</taxon>
        <taxon>Caerostris</taxon>
    </lineage>
</organism>
<protein>
    <submittedName>
        <fullName evidence="1">Uncharacterized protein</fullName>
    </submittedName>
</protein>
<dbReference type="AlphaFoldDB" id="A0AAV4WNH4"/>
<comment type="caution">
    <text evidence="1">The sequence shown here is derived from an EMBL/GenBank/DDBJ whole genome shotgun (WGS) entry which is preliminary data.</text>
</comment>
<dbReference type="Proteomes" id="UP001054837">
    <property type="component" value="Unassembled WGS sequence"/>
</dbReference>
<dbReference type="EMBL" id="BPLQ01014897">
    <property type="protein sequence ID" value="GIY84122.1"/>
    <property type="molecule type" value="Genomic_DNA"/>
</dbReference>
<proteinExistence type="predicted"/>
<accession>A0AAV4WNH4</accession>
<sequence>MCSKYSHGLIEKLPMRNCGQPIHVQRLPVKLPQDSLTPVSWNFTSKPIDRKISFEFVELTSIPAPNKLQVSPPSTNEIPATDDLNSLNKTLYVPREFVSIFLPLGRIDTVYKKKKIPQAFFFSTV</sequence>